<keyword evidence="4" id="KW-0539">Nucleus</keyword>
<feature type="region of interest" description="Disordered" evidence="5">
    <location>
        <begin position="175"/>
        <end position="209"/>
    </location>
</feature>
<gene>
    <name evidence="7" type="ORF">FPAR1323_LOCUS8273</name>
</gene>
<sequence length="303" mass="34120">MTNIPTNLGLLLKFGKSEKLEKIDKISNHRFTVDELNRWKRQMQDDRERMITPKECADRLQATKKAQQHKYTPAEIAEMVKKRQFAATQTGRRNIASAKFKIKNEIQAARDEVEDARDKEEQADGDYEKQEDAREHREKCEKFLRMKEREFEKILEHEQDRKKVVKKKDKFKAINDRNNLRNIANDTVTGAQNQKAELEGDPSADQTLNPYARLKSDSAALWKTGADESAPAAARIAAAAAKAAAKREANAATNSATSPSARRSSLGFGAAGANGAADAAKKKRRKRIGMSLADYTKMTENQQ</sequence>
<feature type="region of interest" description="Disordered" evidence="5">
    <location>
        <begin position="243"/>
        <end position="303"/>
    </location>
</feature>
<protein>
    <recommendedName>
        <fullName evidence="6">Plus3 domain-containing protein</fullName>
    </recommendedName>
</protein>
<name>A0A7S2FW33_9STRA</name>
<dbReference type="Gene3D" id="3.90.70.200">
    <property type="entry name" value="Plus-3 domain"/>
    <property type="match status" value="1"/>
</dbReference>
<comment type="subcellular location">
    <subcellularLocation>
        <location evidence="1">Nucleus</location>
    </subcellularLocation>
</comment>
<evidence type="ECO:0000256" key="5">
    <source>
        <dbReference type="SAM" id="MobiDB-lite"/>
    </source>
</evidence>
<evidence type="ECO:0000256" key="2">
    <source>
        <dbReference type="ARBA" id="ARBA00023015"/>
    </source>
</evidence>
<feature type="compositionally biased region" description="Low complexity" evidence="5">
    <location>
        <begin position="250"/>
        <end position="278"/>
    </location>
</feature>
<keyword evidence="2" id="KW-0805">Transcription regulation</keyword>
<dbReference type="InterPro" id="IPR036128">
    <property type="entry name" value="Plus3-like_sf"/>
</dbReference>
<accession>A0A7S2FW33</accession>
<dbReference type="InterPro" id="IPR004343">
    <property type="entry name" value="Plus-3_dom"/>
</dbReference>
<feature type="domain" description="Plus3" evidence="6">
    <location>
        <begin position="1"/>
        <end position="68"/>
    </location>
</feature>
<feature type="compositionally biased region" description="Polar residues" evidence="5">
    <location>
        <begin position="180"/>
        <end position="195"/>
    </location>
</feature>
<evidence type="ECO:0000313" key="7">
    <source>
        <dbReference type="EMBL" id="CAD9414338.1"/>
    </source>
</evidence>
<dbReference type="GO" id="GO:1990269">
    <property type="term" value="F:RNA polymerase II C-terminal domain phosphoserine binding"/>
    <property type="evidence" value="ECO:0007669"/>
    <property type="project" value="TreeGrafter"/>
</dbReference>
<organism evidence="7">
    <name type="scientific">Florenciella parvula</name>
    <dbReference type="NCBI Taxonomy" id="236787"/>
    <lineage>
        <taxon>Eukaryota</taxon>
        <taxon>Sar</taxon>
        <taxon>Stramenopiles</taxon>
        <taxon>Ochrophyta</taxon>
        <taxon>Dictyochophyceae</taxon>
        <taxon>Florenciellales</taxon>
        <taxon>Florenciella</taxon>
    </lineage>
</organism>
<evidence type="ECO:0000256" key="1">
    <source>
        <dbReference type="ARBA" id="ARBA00004123"/>
    </source>
</evidence>
<dbReference type="PROSITE" id="PS51360">
    <property type="entry name" value="PLUS3"/>
    <property type="match status" value="1"/>
</dbReference>
<dbReference type="AlphaFoldDB" id="A0A7S2FW33"/>
<dbReference type="SUPFAM" id="SSF159042">
    <property type="entry name" value="Plus3-like"/>
    <property type="match status" value="1"/>
</dbReference>
<dbReference type="EMBL" id="HBGT01015507">
    <property type="protein sequence ID" value="CAD9414338.1"/>
    <property type="molecule type" value="Transcribed_RNA"/>
</dbReference>
<dbReference type="GO" id="GO:0016593">
    <property type="term" value="C:Cdc73/Paf1 complex"/>
    <property type="evidence" value="ECO:0007669"/>
    <property type="project" value="TreeGrafter"/>
</dbReference>
<dbReference type="GO" id="GO:0003677">
    <property type="term" value="F:DNA binding"/>
    <property type="evidence" value="ECO:0007669"/>
    <property type="project" value="InterPro"/>
</dbReference>
<evidence type="ECO:0000256" key="4">
    <source>
        <dbReference type="ARBA" id="ARBA00023242"/>
    </source>
</evidence>
<keyword evidence="3" id="KW-0804">Transcription</keyword>
<reference evidence="7" key="1">
    <citation type="submission" date="2021-01" db="EMBL/GenBank/DDBJ databases">
        <authorList>
            <person name="Corre E."/>
            <person name="Pelletier E."/>
            <person name="Niang G."/>
            <person name="Scheremetjew M."/>
            <person name="Finn R."/>
            <person name="Kale V."/>
            <person name="Holt S."/>
            <person name="Cochrane G."/>
            <person name="Meng A."/>
            <person name="Brown T."/>
            <person name="Cohen L."/>
        </authorList>
    </citation>
    <scope>NUCLEOTIDE SEQUENCE</scope>
    <source>
        <strain evidence="7">RCC1693</strain>
    </source>
</reference>
<proteinExistence type="predicted"/>
<evidence type="ECO:0000256" key="3">
    <source>
        <dbReference type="ARBA" id="ARBA00023163"/>
    </source>
</evidence>
<evidence type="ECO:0000259" key="6">
    <source>
        <dbReference type="PROSITE" id="PS51360"/>
    </source>
</evidence>
<dbReference type="PANTHER" id="PTHR13115:SF8">
    <property type="entry name" value="RNA POLYMERASE-ASSOCIATED PROTEIN RTF1 HOMOLOG"/>
    <property type="match status" value="1"/>
</dbReference>
<feature type="region of interest" description="Disordered" evidence="5">
    <location>
        <begin position="109"/>
        <end position="136"/>
    </location>
</feature>
<dbReference type="PANTHER" id="PTHR13115">
    <property type="entry name" value="RNA POLYMERASE-ASSOCIATED PROTEIN RTF1 HOMOLOG"/>
    <property type="match status" value="1"/>
</dbReference>